<comment type="caution">
    <text evidence="1">The sequence shown here is derived from an EMBL/GenBank/DDBJ whole genome shotgun (WGS) entry which is preliminary data.</text>
</comment>
<sequence>MPSSNVSVDEMIARFTGRSVHTVRMKSKPTPEGYKILSLYDSGYTWIFSFLSRVEKATNLPTVQGINEIGQHVCYLVFQLPLQSRAFTIYIDNFFTSIPLFQHLWNNRIGACGTVRTNSANNNTQNPLDSEEFCTYLVWELIQASVSQVPNTRNLQYSITNPPVSN</sequence>
<protein>
    <submittedName>
        <fullName evidence="1">7628_t:CDS:1</fullName>
    </submittedName>
</protein>
<proteinExistence type="predicted"/>
<reference evidence="1" key="1">
    <citation type="submission" date="2021-06" db="EMBL/GenBank/DDBJ databases">
        <authorList>
            <person name="Kallberg Y."/>
            <person name="Tangrot J."/>
            <person name="Rosling A."/>
        </authorList>
    </citation>
    <scope>NUCLEOTIDE SEQUENCE</scope>
    <source>
        <strain evidence="1">MA461A</strain>
    </source>
</reference>
<evidence type="ECO:0000313" key="2">
    <source>
        <dbReference type="Proteomes" id="UP000789920"/>
    </source>
</evidence>
<name>A0ACA9S0P1_9GLOM</name>
<evidence type="ECO:0000313" key="1">
    <source>
        <dbReference type="EMBL" id="CAG8821172.1"/>
    </source>
</evidence>
<accession>A0ACA9S0P1</accession>
<gene>
    <name evidence="1" type="ORF">RPERSI_LOCUS25525</name>
</gene>
<dbReference type="EMBL" id="CAJVQC010084541">
    <property type="protein sequence ID" value="CAG8821172.1"/>
    <property type="molecule type" value="Genomic_DNA"/>
</dbReference>
<dbReference type="Proteomes" id="UP000789920">
    <property type="component" value="Unassembled WGS sequence"/>
</dbReference>
<feature type="non-terminal residue" evidence="1">
    <location>
        <position position="166"/>
    </location>
</feature>
<keyword evidence="2" id="KW-1185">Reference proteome</keyword>
<organism evidence="1 2">
    <name type="scientific">Racocetra persica</name>
    <dbReference type="NCBI Taxonomy" id="160502"/>
    <lineage>
        <taxon>Eukaryota</taxon>
        <taxon>Fungi</taxon>
        <taxon>Fungi incertae sedis</taxon>
        <taxon>Mucoromycota</taxon>
        <taxon>Glomeromycotina</taxon>
        <taxon>Glomeromycetes</taxon>
        <taxon>Diversisporales</taxon>
        <taxon>Gigasporaceae</taxon>
        <taxon>Racocetra</taxon>
    </lineage>
</organism>